<keyword evidence="5 6" id="KW-0472">Membrane</keyword>
<sequence>MSAQGIAIVWLANAVILAALLILPYRQWPLILIGTLVAEVIADISTFPIWSAVSFGLINILEVTLAATLIRRISGEHFDFDKLRRGGYFLLFGPLIACAIAGLIGATINLKLGNSALDYSKFWLIWWFGDALGLILLTPMIVVVWRFFEYGIPKIPNKIIIEATLFSLILVLIGIYAFSGNHEQLQFLVSPLLLLSLGVYAAIRFGVLGATFAVTIVATLAVYQLTQGIYPYSTKSVQEAVWLTQEYLALISVVSVGLAILMREINNQRRA</sequence>
<feature type="domain" description="MASE1" evidence="7">
    <location>
        <begin position="3"/>
        <end position="264"/>
    </location>
</feature>
<dbReference type="STRING" id="1132855.GCA_000384255_01907"/>
<feature type="transmembrane region" description="Helical" evidence="6">
    <location>
        <begin position="124"/>
        <end position="147"/>
    </location>
</feature>
<evidence type="ECO:0000259" key="7">
    <source>
        <dbReference type="Pfam" id="PF05231"/>
    </source>
</evidence>
<comment type="subcellular location">
    <subcellularLocation>
        <location evidence="1">Cell membrane</location>
        <topology evidence="1">Multi-pass membrane protein</topology>
    </subcellularLocation>
</comment>
<comment type="caution">
    <text evidence="8">The sequence shown here is derived from an EMBL/GenBank/DDBJ whole genome shotgun (WGS) entry which is preliminary data.</text>
</comment>
<feature type="transmembrane region" description="Helical" evidence="6">
    <location>
        <begin position="6"/>
        <end position="23"/>
    </location>
</feature>
<protein>
    <submittedName>
        <fullName evidence="8">PAS domain S-box protein</fullName>
    </submittedName>
</protein>
<dbReference type="InterPro" id="IPR007895">
    <property type="entry name" value="MASE1"/>
</dbReference>
<evidence type="ECO:0000313" key="9">
    <source>
        <dbReference type="Proteomes" id="UP000264313"/>
    </source>
</evidence>
<evidence type="ECO:0000256" key="5">
    <source>
        <dbReference type="ARBA" id="ARBA00023136"/>
    </source>
</evidence>
<accession>A0A351RB92</accession>
<evidence type="ECO:0000256" key="3">
    <source>
        <dbReference type="ARBA" id="ARBA00022692"/>
    </source>
</evidence>
<feature type="transmembrane region" description="Helical" evidence="6">
    <location>
        <begin position="185"/>
        <end position="203"/>
    </location>
</feature>
<organism evidence="8 9">
    <name type="scientific">Methylotenera mobilis</name>
    <dbReference type="NCBI Taxonomy" id="359408"/>
    <lineage>
        <taxon>Bacteria</taxon>
        <taxon>Pseudomonadati</taxon>
        <taxon>Pseudomonadota</taxon>
        <taxon>Betaproteobacteria</taxon>
        <taxon>Nitrosomonadales</taxon>
        <taxon>Methylophilaceae</taxon>
        <taxon>Methylotenera</taxon>
    </lineage>
</organism>
<dbReference type="EMBL" id="DNAA01000169">
    <property type="protein sequence ID" value="HBA09313.1"/>
    <property type="molecule type" value="Genomic_DNA"/>
</dbReference>
<name>A0A351RB92_9PROT</name>
<keyword evidence="2" id="KW-1003">Cell membrane</keyword>
<feature type="transmembrane region" description="Helical" evidence="6">
    <location>
        <begin position="242"/>
        <end position="262"/>
    </location>
</feature>
<feature type="transmembrane region" description="Helical" evidence="6">
    <location>
        <begin position="210"/>
        <end position="230"/>
    </location>
</feature>
<keyword evidence="3 6" id="KW-0812">Transmembrane</keyword>
<feature type="transmembrane region" description="Helical" evidence="6">
    <location>
        <begin position="159"/>
        <end position="179"/>
    </location>
</feature>
<reference evidence="8 9" key="1">
    <citation type="journal article" date="2018" name="Nat. Biotechnol.">
        <title>A standardized bacterial taxonomy based on genome phylogeny substantially revises the tree of life.</title>
        <authorList>
            <person name="Parks D.H."/>
            <person name="Chuvochina M."/>
            <person name="Waite D.W."/>
            <person name="Rinke C."/>
            <person name="Skarshewski A."/>
            <person name="Chaumeil P.A."/>
            <person name="Hugenholtz P."/>
        </authorList>
    </citation>
    <scope>NUCLEOTIDE SEQUENCE [LARGE SCALE GENOMIC DNA]</scope>
    <source>
        <strain evidence="8">UBA9958</strain>
    </source>
</reference>
<dbReference type="AlphaFoldDB" id="A0A351RB92"/>
<dbReference type="Proteomes" id="UP000264313">
    <property type="component" value="Unassembled WGS sequence"/>
</dbReference>
<proteinExistence type="predicted"/>
<evidence type="ECO:0000256" key="6">
    <source>
        <dbReference type="SAM" id="Phobius"/>
    </source>
</evidence>
<keyword evidence="4 6" id="KW-1133">Transmembrane helix</keyword>
<evidence type="ECO:0000256" key="1">
    <source>
        <dbReference type="ARBA" id="ARBA00004651"/>
    </source>
</evidence>
<dbReference type="GO" id="GO:0005886">
    <property type="term" value="C:plasma membrane"/>
    <property type="evidence" value="ECO:0007669"/>
    <property type="project" value="UniProtKB-SubCell"/>
</dbReference>
<evidence type="ECO:0000256" key="2">
    <source>
        <dbReference type="ARBA" id="ARBA00022475"/>
    </source>
</evidence>
<feature type="transmembrane region" description="Helical" evidence="6">
    <location>
        <begin position="86"/>
        <end position="104"/>
    </location>
</feature>
<gene>
    <name evidence="8" type="ORF">DCW48_06950</name>
</gene>
<dbReference type="Pfam" id="PF05231">
    <property type="entry name" value="MASE1"/>
    <property type="match status" value="1"/>
</dbReference>
<evidence type="ECO:0000313" key="8">
    <source>
        <dbReference type="EMBL" id="HBA09313.1"/>
    </source>
</evidence>
<feature type="non-terminal residue" evidence="8">
    <location>
        <position position="271"/>
    </location>
</feature>
<evidence type="ECO:0000256" key="4">
    <source>
        <dbReference type="ARBA" id="ARBA00022989"/>
    </source>
</evidence>